<sequence length="455" mass="51187">VFQGNKDGTSVVVNWFEDELVLRFFRILPKTSHRGISLRMELYGCSVCRNSSVGVSAMGIIPEYRFTASSYKDAYRPPYGRAQGARCWCAASNDDNEFLQIDLGTPHTVCAVGTQGCPGTTSWSRSYRLSFSMTGILYDFYKDQCGNNQSGTFDGNNDRTSVNIHEVKFTARHIRIYPLTWNTGIALRVGLYGCSTCGMSPVGVEDMGLLPDHRITASSFYDSRFLPKNGRLNSKTAWATKGVDQDDYLQIDLGNPVVLCGVATQGGGPDYNEFVKRYLLETSMNGYKWVAYKTQDDRQVRERHTLFPANQDKHRTSYNGLPVPIIAKFIRIFPKDHYVHKTMKVELYGVAAGQFIPTYCRMCVTLPSISDNQLTAFSNLNNQTRASAGRLYGPSAWCAKEQERSQWFQADLLKVRAVIGIATQSAASPRTWAVETYRLKMGVTQDKWTYTEVRL</sequence>
<gene>
    <name evidence="2" type="ORF">NEMVEDRAFT_v1g129707</name>
</gene>
<dbReference type="PROSITE" id="PS50022">
    <property type="entry name" value="FA58C_3"/>
    <property type="match status" value="4"/>
</dbReference>
<dbReference type="HOGENOM" id="CLU_028140_0_0_1"/>
<dbReference type="Proteomes" id="UP000001593">
    <property type="component" value="Unassembled WGS sequence"/>
</dbReference>
<feature type="domain" description="F5/8 type C" evidence="1">
    <location>
        <begin position="360"/>
        <end position="455"/>
    </location>
</feature>
<dbReference type="SMART" id="SM00231">
    <property type="entry name" value="FA58C"/>
    <property type="match status" value="2"/>
</dbReference>
<protein>
    <recommendedName>
        <fullName evidence="1">F5/8 type C domain-containing protein</fullName>
    </recommendedName>
</protein>
<dbReference type="EMBL" id="DS469774">
    <property type="protein sequence ID" value="EDO33416.1"/>
    <property type="molecule type" value="Genomic_DNA"/>
</dbReference>
<dbReference type="STRING" id="45351.A7SS90"/>
<dbReference type="PANTHER" id="PTHR24543">
    <property type="entry name" value="MULTICOPPER OXIDASE-RELATED"/>
    <property type="match status" value="1"/>
</dbReference>
<dbReference type="PANTHER" id="PTHR24543:SF291">
    <property type="entry name" value="SMOKE ALARM, ISOFORM D"/>
    <property type="match status" value="1"/>
</dbReference>
<dbReference type="SUPFAM" id="SSF49785">
    <property type="entry name" value="Galactose-binding domain-like"/>
    <property type="match status" value="4"/>
</dbReference>
<evidence type="ECO:0000313" key="3">
    <source>
        <dbReference type="Proteomes" id="UP000001593"/>
    </source>
</evidence>
<accession>A7SS90</accession>
<dbReference type="Pfam" id="PF00754">
    <property type="entry name" value="F5_F8_type_C"/>
    <property type="match status" value="2"/>
</dbReference>
<feature type="domain" description="F5/8 type C" evidence="1">
    <location>
        <begin position="48"/>
        <end position="194"/>
    </location>
</feature>
<dbReference type="Gene3D" id="2.60.120.260">
    <property type="entry name" value="Galactose-binding domain-like"/>
    <property type="match status" value="4"/>
</dbReference>
<dbReference type="PhylomeDB" id="A7SS90"/>
<evidence type="ECO:0000313" key="2">
    <source>
        <dbReference type="EMBL" id="EDO33416.1"/>
    </source>
</evidence>
<proteinExistence type="predicted"/>
<feature type="domain" description="F5/8 type C" evidence="1">
    <location>
        <begin position="1"/>
        <end position="45"/>
    </location>
</feature>
<dbReference type="InterPro" id="IPR008979">
    <property type="entry name" value="Galactose-bd-like_sf"/>
</dbReference>
<dbReference type="InterPro" id="IPR000421">
    <property type="entry name" value="FA58C"/>
</dbReference>
<dbReference type="CDD" id="cd00057">
    <property type="entry name" value="FA58C"/>
    <property type="match status" value="2"/>
</dbReference>
<keyword evidence="3" id="KW-1185">Reference proteome</keyword>
<dbReference type="FunFam" id="2.60.120.260:FF:000016">
    <property type="entry name" value="Contactin-associated protein-like 4 isoform 1"/>
    <property type="match status" value="1"/>
</dbReference>
<organism evidence="2 3">
    <name type="scientific">Nematostella vectensis</name>
    <name type="common">Starlet sea anemone</name>
    <dbReference type="NCBI Taxonomy" id="45351"/>
    <lineage>
        <taxon>Eukaryota</taxon>
        <taxon>Metazoa</taxon>
        <taxon>Cnidaria</taxon>
        <taxon>Anthozoa</taxon>
        <taxon>Hexacorallia</taxon>
        <taxon>Actiniaria</taxon>
        <taxon>Edwardsiidae</taxon>
        <taxon>Nematostella</taxon>
    </lineage>
</organism>
<dbReference type="AlphaFoldDB" id="A7SS90"/>
<feature type="non-terminal residue" evidence="2">
    <location>
        <position position="455"/>
    </location>
</feature>
<reference evidence="2 3" key="1">
    <citation type="journal article" date="2007" name="Science">
        <title>Sea anemone genome reveals ancestral eumetazoan gene repertoire and genomic organization.</title>
        <authorList>
            <person name="Putnam N.H."/>
            <person name="Srivastava M."/>
            <person name="Hellsten U."/>
            <person name="Dirks B."/>
            <person name="Chapman J."/>
            <person name="Salamov A."/>
            <person name="Terry A."/>
            <person name="Shapiro H."/>
            <person name="Lindquist E."/>
            <person name="Kapitonov V.V."/>
            <person name="Jurka J."/>
            <person name="Genikhovich G."/>
            <person name="Grigoriev I.V."/>
            <person name="Lucas S.M."/>
            <person name="Steele R.E."/>
            <person name="Finnerty J.R."/>
            <person name="Technau U."/>
            <person name="Martindale M.Q."/>
            <person name="Rokhsar D.S."/>
        </authorList>
    </citation>
    <scope>NUCLEOTIDE SEQUENCE [LARGE SCALE GENOMIC DNA]</scope>
    <source>
        <strain evidence="3">CH2 X CH6</strain>
    </source>
</reference>
<dbReference type="InParanoid" id="A7SS90"/>
<dbReference type="PROSITE" id="PS01285">
    <property type="entry name" value="FA58C_1"/>
    <property type="match status" value="1"/>
</dbReference>
<dbReference type="PROSITE" id="PS01286">
    <property type="entry name" value="FA58C_2"/>
    <property type="match status" value="2"/>
</dbReference>
<evidence type="ECO:0000259" key="1">
    <source>
        <dbReference type="PROSITE" id="PS50022"/>
    </source>
</evidence>
<name>A7SS90_NEMVE</name>
<feature type="domain" description="F5/8 type C" evidence="1">
    <location>
        <begin position="197"/>
        <end position="350"/>
    </location>
</feature>